<protein>
    <submittedName>
        <fullName evidence="1">Uncharacterized protein</fullName>
    </submittedName>
</protein>
<keyword evidence="2" id="KW-1185">Reference proteome</keyword>
<proteinExistence type="predicted"/>
<evidence type="ECO:0000313" key="2">
    <source>
        <dbReference type="Proteomes" id="UP000805193"/>
    </source>
</evidence>
<dbReference type="Proteomes" id="UP000805193">
    <property type="component" value="Unassembled WGS sequence"/>
</dbReference>
<gene>
    <name evidence="1" type="ORF">HPB47_005841</name>
</gene>
<reference evidence="1 2" key="1">
    <citation type="journal article" date="2020" name="Cell">
        <title>Large-Scale Comparative Analyses of Tick Genomes Elucidate Their Genetic Diversity and Vector Capacities.</title>
        <authorList>
            <consortium name="Tick Genome and Microbiome Consortium (TIGMIC)"/>
            <person name="Jia N."/>
            <person name="Wang J."/>
            <person name="Shi W."/>
            <person name="Du L."/>
            <person name="Sun Y."/>
            <person name="Zhan W."/>
            <person name="Jiang J.F."/>
            <person name="Wang Q."/>
            <person name="Zhang B."/>
            <person name="Ji P."/>
            <person name="Bell-Sakyi L."/>
            <person name="Cui X.M."/>
            <person name="Yuan T.T."/>
            <person name="Jiang B.G."/>
            <person name="Yang W.F."/>
            <person name="Lam T.T."/>
            <person name="Chang Q.C."/>
            <person name="Ding S.J."/>
            <person name="Wang X.J."/>
            <person name="Zhu J.G."/>
            <person name="Ruan X.D."/>
            <person name="Zhao L."/>
            <person name="Wei J.T."/>
            <person name="Ye R.Z."/>
            <person name="Que T.C."/>
            <person name="Du C.H."/>
            <person name="Zhou Y.H."/>
            <person name="Cheng J.X."/>
            <person name="Dai P.F."/>
            <person name="Guo W.B."/>
            <person name="Han X.H."/>
            <person name="Huang E.J."/>
            <person name="Li L.F."/>
            <person name="Wei W."/>
            <person name="Gao Y.C."/>
            <person name="Liu J.Z."/>
            <person name="Shao H.Z."/>
            <person name="Wang X."/>
            <person name="Wang C.C."/>
            <person name="Yang T.C."/>
            <person name="Huo Q.B."/>
            <person name="Li W."/>
            <person name="Chen H.Y."/>
            <person name="Chen S.E."/>
            <person name="Zhou L.G."/>
            <person name="Ni X.B."/>
            <person name="Tian J.H."/>
            <person name="Sheng Y."/>
            <person name="Liu T."/>
            <person name="Pan Y.S."/>
            <person name="Xia L.Y."/>
            <person name="Li J."/>
            <person name="Zhao F."/>
            <person name="Cao W.C."/>
        </authorList>
    </citation>
    <scope>NUCLEOTIDE SEQUENCE [LARGE SCALE GENOMIC DNA]</scope>
    <source>
        <strain evidence="1">Iper-2018</strain>
    </source>
</reference>
<organism evidence="1 2">
    <name type="scientific">Ixodes persulcatus</name>
    <name type="common">Taiga tick</name>
    <dbReference type="NCBI Taxonomy" id="34615"/>
    <lineage>
        <taxon>Eukaryota</taxon>
        <taxon>Metazoa</taxon>
        <taxon>Ecdysozoa</taxon>
        <taxon>Arthropoda</taxon>
        <taxon>Chelicerata</taxon>
        <taxon>Arachnida</taxon>
        <taxon>Acari</taxon>
        <taxon>Parasitiformes</taxon>
        <taxon>Ixodida</taxon>
        <taxon>Ixodoidea</taxon>
        <taxon>Ixodidae</taxon>
        <taxon>Ixodinae</taxon>
        <taxon>Ixodes</taxon>
    </lineage>
</organism>
<accession>A0AC60PBY6</accession>
<evidence type="ECO:0000313" key="1">
    <source>
        <dbReference type="EMBL" id="KAG0417152.1"/>
    </source>
</evidence>
<dbReference type="EMBL" id="JABSTQ010010877">
    <property type="protein sequence ID" value="KAG0417152.1"/>
    <property type="molecule type" value="Genomic_DNA"/>
</dbReference>
<sequence length="226" mass="24880">MSCVCRPEEESVPIRIYDVRNEGPNFLQCCSNPERGPDSPRGRQRSRLVTEETRGVVRRAADVDGGGKVRGPLVFPVTQRQRSAAAAEEDRWPTNKRLWIVLTRSLFTVKRTAGDNCGHVFPKIGLSACASPSIEPRKPARLRPETWEGGRRSSRWDGPRRRLALIVPTAATEARVKGDGARLCCFFSALSARAAALFLPLAGRLDPSSHAAPLRAHDACTETSRL</sequence>
<name>A0AC60PBY6_IXOPE</name>
<comment type="caution">
    <text evidence="1">The sequence shown here is derived from an EMBL/GenBank/DDBJ whole genome shotgun (WGS) entry which is preliminary data.</text>
</comment>